<keyword evidence="2" id="KW-1133">Transmembrane helix</keyword>
<sequence>MALESNPDIEAPLRPPEPPEASGLWRWGVAAVLVLVIIAGAYQAYEWLVNDVARRRAVAEAPAAPARAPSPEPPGRDSGRPVPRTISPAQPSAPAAEGLAPAVTGEAIHKCLIDGQVTYTNHPCPDGSSSAVRPDAAGADPNGVSGSAGDEVPTVRVARPVNLGSGDPSQQTAVCGYLTAEIARLDFEFKQPLPPNVLDHISSQLSGLRAQHGAAKCDPLPKADPNNKPTPAARKRAPAKVVEEKRDE</sequence>
<proteinExistence type="predicted"/>
<evidence type="ECO:0000256" key="1">
    <source>
        <dbReference type="SAM" id="MobiDB-lite"/>
    </source>
</evidence>
<organism evidence="3 4">
    <name type="scientific">Ottowia testudinis</name>
    <dbReference type="NCBI Taxonomy" id="2816950"/>
    <lineage>
        <taxon>Bacteria</taxon>
        <taxon>Pseudomonadati</taxon>
        <taxon>Pseudomonadota</taxon>
        <taxon>Betaproteobacteria</taxon>
        <taxon>Burkholderiales</taxon>
        <taxon>Comamonadaceae</taxon>
        <taxon>Ottowia</taxon>
    </lineage>
</organism>
<dbReference type="Proteomes" id="UP000663903">
    <property type="component" value="Chromosome"/>
</dbReference>
<keyword evidence="2" id="KW-0812">Transmembrane</keyword>
<evidence type="ECO:0000256" key="2">
    <source>
        <dbReference type="SAM" id="Phobius"/>
    </source>
</evidence>
<accession>A0A975CFJ9</accession>
<dbReference type="RefSeq" id="WP_208009266.1">
    <property type="nucleotide sequence ID" value="NZ_CP071796.1"/>
</dbReference>
<evidence type="ECO:0008006" key="5">
    <source>
        <dbReference type="Google" id="ProtNLM"/>
    </source>
</evidence>
<dbReference type="AlphaFoldDB" id="A0A975CFJ9"/>
<evidence type="ECO:0000313" key="4">
    <source>
        <dbReference type="Proteomes" id="UP000663903"/>
    </source>
</evidence>
<evidence type="ECO:0000313" key="3">
    <source>
        <dbReference type="EMBL" id="QTD45518.1"/>
    </source>
</evidence>
<protein>
    <recommendedName>
        <fullName evidence="5">DUF4124 domain-containing protein</fullName>
    </recommendedName>
</protein>
<name>A0A975CFJ9_9BURK</name>
<feature type="region of interest" description="Disordered" evidence="1">
    <location>
        <begin position="124"/>
        <end position="150"/>
    </location>
</feature>
<keyword evidence="4" id="KW-1185">Reference proteome</keyword>
<dbReference type="KEGG" id="otd:J1M35_00890"/>
<dbReference type="EMBL" id="CP071796">
    <property type="protein sequence ID" value="QTD45518.1"/>
    <property type="molecule type" value="Genomic_DNA"/>
</dbReference>
<keyword evidence="2" id="KW-0472">Membrane</keyword>
<gene>
    <name evidence="3" type="ORF">J1M35_00890</name>
</gene>
<reference evidence="3" key="1">
    <citation type="submission" date="2021-03" db="EMBL/GenBank/DDBJ databases">
        <title>Ottowia sp. 27C isolated from the cloaca of a Giant Asian pond turtle (Heosemys grandis).</title>
        <authorList>
            <person name="Spergser J."/>
            <person name="Busse H.-J."/>
        </authorList>
    </citation>
    <scope>NUCLEOTIDE SEQUENCE</scope>
    <source>
        <strain evidence="3">27C</strain>
    </source>
</reference>
<feature type="region of interest" description="Disordered" evidence="1">
    <location>
        <begin position="61"/>
        <end position="100"/>
    </location>
</feature>
<feature type="transmembrane region" description="Helical" evidence="2">
    <location>
        <begin position="24"/>
        <end position="45"/>
    </location>
</feature>
<feature type="region of interest" description="Disordered" evidence="1">
    <location>
        <begin position="208"/>
        <end position="248"/>
    </location>
</feature>